<keyword evidence="2" id="KW-1185">Reference proteome</keyword>
<name>A0AAP8SNH4_9GAMM</name>
<reference evidence="1 2" key="1">
    <citation type="submission" date="2018-01" db="EMBL/GenBank/DDBJ databases">
        <title>The draft genome sequence of Halioglobus japonicus S1-36.</title>
        <authorList>
            <person name="Du Z.-J."/>
            <person name="Shi M.-J."/>
        </authorList>
    </citation>
    <scope>NUCLEOTIDE SEQUENCE [LARGE SCALE GENOMIC DNA]</scope>
    <source>
        <strain evidence="1 2">S1-36</strain>
    </source>
</reference>
<proteinExistence type="predicted"/>
<dbReference type="Proteomes" id="UP000235162">
    <property type="component" value="Unassembled WGS sequence"/>
</dbReference>
<protein>
    <submittedName>
        <fullName evidence="1">Uncharacterized protein</fullName>
    </submittedName>
</protein>
<dbReference type="RefSeq" id="WP_084199319.1">
    <property type="nucleotide sequence ID" value="NZ_BMYL01000002.1"/>
</dbReference>
<dbReference type="KEGG" id="hja:BST95_10510"/>
<accession>A0AAP8SNH4</accession>
<organism evidence="1 2">
    <name type="scientific">Halioglobus japonicus</name>
    <dbReference type="NCBI Taxonomy" id="930805"/>
    <lineage>
        <taxon>Bacteria</taxon>
        <taxon>Pseudomonadati</taxon>
        <taxon>Pseudomonadota</taxon>
        <taxon>Gammaproteobacteria</taxon>
        <taxon>Cellvibrionales</taxon>
        <taxon>Halieaceae</taxon>
        <taxon>Halioglobus</taxon>
    </lineage>
</organism>
<sequence length="106" mass="11060">MHGNAQQVCFAGMVLIAMRLTAVVLMTGASIDGAWSGRLVAAYTAHLGQAAGMITTCRASGKGHVGDPVIRFIVGYVCRESFVEVPAKRIDTIASAHEAVFPVASV</sequence>
<comment type="caution">
    <text evidence="1">The sequence shown here is derived from an EMBL/GenBank/DDBJ whole genome shotgun (WGS) entry which is preliminary data.</text>
</comment>
<dbReference type="AlphaFoldDB" id="A0AAP8SNH4"/>
<evidence type="ECO:0000313" key="1">
    <source>
        <dbReference type="EMBL" id="PLW86627.1"/>
    </source>
</evidence>
<gene>
    <name evidence="1" type="ORF">C0029_09540</name>
</gene>
<dbReference type="EMBL" id="PKUR01000002">
    <property type="protein sequence ID" value="PLW86627.1"/>
    <property type="molecule type" value="Genomic_DNA"/>
</dbReference>
<evidence type="ECO:0000313" key="2">
    <source>
        <dbReference type="Proteomes" id="UP000235162"/>
    </source>
</evidence>